<dbReference type="OrthoDB" id="3521766at2"/>
<dbReference type="Pfam" id="PF00595">
    <property type="entry name" value="PDZ"/>
    <property type="match status" value="1"/>
</dbReference>
<dbReference type="InterPro" id="IPR021109">
    <property type="entry name" value="Peptidase_aspartic_dom_sf"/>
</dbReference>
<sequence>MRSYLFLLFLSSTILANSQVTSIPFEKRGLVYIPVQVPGKDTALTFVFDTGASTAVMDKAVATRLGIKADTKQYATGASGSQEYEIAINRTLTIADVDFNRLNLVLVDLQELSNRSGMQIDGIIGYDVINEFVTQFDFAEKQIHLYKNAKDIKDTTGYTAHSIKMDSSIPRVTLDCTFKDGSTVSGNFLFDSGANLGILFNTPFAKKHQLEEKLDKKITISSRGLTATSTSIVGLTKQVSLLGNTFSDVPISLSQSTQGVSSQKGFAGILGADIINRFDMILDYNKKKLYLKPNGYYKDAFDVPLVGFTIKKSGDYIVIGDVIQDTEAAQKGIQSKDQILAINGTSHTDLKSYRELLKKEGQTIRIRLKKASGKEEEIELKLERLL</sequence>
<dbReference type="InterPro" id="IPR034122">
    <property type="entry name" value="Retropepsin-like_bacterial"/>
</dbReference>
<keyword evidence="4" id="KW-1185">Reference proteome</keyword>
<evidence type="ECO:0000313" key="4">
    <source>
        <dbReference type="Proteomes" id="UP000198379"/>
    </source>
</evidence>
<organism evidence="3 4">
    <name type="scientific">Dokdonia pacifica</name>
    <dbReference type="NCBI Taxonomy" id="1627892"/>
    <lineage>
        <taxon>Bacteria</taxon>
        <taxon>Pseudomonadati</taxon>
        <taxon>Bacteroidota</taxon>
        <taxon>Flavobacteriia</taxon>
        <taxon>Flavobacteriales</taxon>
        <taxon>Flavobacteriaceae</taxon>
        <taxon>Dokdonia</taxon>
    </lineage>
</organism>
<accession>A0A239AWK2</accession>
<evidence type="ECO:0000313" key="3">
    <source>
        <dbReference type="EMBL" id="SNR99731.1"/>
    </source>
</evidence>
<dbReference type="RefSeq" id="WP_089372425.1">
    <property type="nucleotide sequence ID" value="NZ_BMEP01000006.1"/>
</dbReference>
<dbReference type="PROSITE" id="PS50106">
    <property type="entry name" value="PDZ"/>
    <property type="match status" value="1"/>
</dbReference>
<dbReference type="EMBL" id="FZNY01000005">
    <property type="protein sequence ID" value="SNR99731.1"/>
    <property type="molecule type" value="Genomic_DNA"/>
</dbReference>
<gene>
    <name evidence="3" type="ORF">SAMN06265376_105168</name>
</gene>
<dbReference type="AlphaFoldDB" id="A0A239AWK2"/>
<dbReference type="SUPFAM" id="SSF50630">
    <property type="entry name" value="Acid proteases"/>
    <property type="match status" value="1"/>
</dbReference>
<dbReference type="InterPro" id="IPR001478">
    <property type="entry name" value="PDZ"/>
</dbReference>
<keyword evidence="3" id="KW-0378">Hydrolase</keyword>
<keyword evidence="3" id="KW-0645">Protease</keyword>
<feature type="chain" id="PRO_5013348610" evidence="1">
    <location>
        <begin position="17"/>
        <end position="386"/>
    </location>
</feature>
<dbReference type="GO" id="GO:0008233">
    <property type="term" value="F:peptidase activity"/>
    <property type="evidence" value="ECO:0007669"/>
    <property type="project" value="UniProtKB-KW"/>
</dbReference>
<name>A0A239AWK2_9FLAO</name>
<dbReference type="CDD" id="cd05483">
    <property type="entry name" value="retropepsin_like_bacteria"/>
    <property type="match status" value="1"/>
</dbReference>
<feature type="domain" description="PDZ" evidence="2">
    <location>
        <begin position="306"/>
        <end position="372"/>
    </location>
</feature>
<dbReference type="Proteomes" id="UP000198379">
    <property type="component" value="Unassembled WGS sequence"/>
</dbReference>
<dbReference type="Gene3D" id="2.30.42.10">
    <property type="match status" value="1"/>
</dbReference>
<dbReference type="GO" id="GO:0006508">
    <property type="term" value="P:proteolysis"/>
    <property type="evidence" value="ECO:0007669"/>
    <property type="project" value="UniProtKB-KW"/>
</dbReference>
<keyword evidence="1" id="KW-0732">Signal</keyword>
<dbReference type="Gene3D" id="2.40.70.10">
    <property type="entry name" value="Acid Proteases"/>
    <property type="match status" value="2"/>
</dbReference>
<dbReference type="SMART" id="SM00228">
    <property type="entry name" value="PDZ"/>
    <property type="match status" value="1"/>
</dbReference>
<evidence type="ECO:0000259" key="2">
    <source>
        <dbReference type="PROSITE" id="PS50106"/>
    </source>
</evidence>
<evidence type="ECO:0000256" key="1">
    <source>
        <dbReference type="SAM" id="SignalP"/>
    </source>
</evidence>
<dbReference type="Pfam" id="PF13650">
    <property type="entry name" value="Asp_protease_2"/>
    <property type="match status" value="1"/>
</dbReference>
<feature type="signal peptide" evidence="1">
    <location>
        <begin position="1"/>
        <end position="16"/>
    </location>
</feature>
<dbReference type="InterPro" id="IPR036034">
    <property type="entry name" value="PDZ_sf"/>
</dbReference>
<proteinExistence type="predicted"/>
<protein>
    <submittedName>
        <fullName evidence="3">Aspartyl protease</fullName>
    </submittedName>
</protein>
<reference evidence="3 4" key="1">
    <citation type="submission" date="2017-06" db="EMBL/GenBank/DDBJ databases">
        <authorList>
            <person name="Kim H.J."/>
            <person name="Triplett B.A."/>
        </authorList>
    </citation>
    <scope>NUCLEOTIDE SEQUENCE [LARGE SCALE GENOMIC DNA]</scope>
    <source>
        <strain evidence="3 4">DSM 25597</strain>
    </source>
</reference>
<dbReference type="SUPFAM" id="SSF50156">
    <property type="entry name" value="PDZ domain-like"/>
    <property type="match status" value="1"/>
</dbReference>